<evidence type="ECO:0000256" key="1">
    <source>
        <dbReference type="ARBA" id="ARBA00007943"/>
    </source>
</evidence>
<evidence type="ECO:0000313" key="6">
    <source>
        <dbReference type="RefSeq" id="XP_040600141.1"/>
    </source>
</evidence>
<comment type="similarity">
    <text evidence="1">Belongs to the FAM90 family.</text>
</comment>
<feature type="compositionally biased region" description="Basic and acidic residues" evidence="2">
    <location>
        <begin position="72"/>
        <end position="81"/>
    </location>
</feature>
<dbReference type="GeneID" id="101833663"/>
<dbReference type="Proteomes" id="UP000886700">
    <property type="component" value="Unplaced"/>
</dbReference>
<feature type="region of interest" description="Disordered" evidence="2">
    <location>
        <begin position="385"/>
        <end position="409"/>
    </location>
</feature>
<dbReference type="PANTHER" id="PTHR16035:SF14">
    <property type="entry name" value="FAMILY WITH SEQUENCE SIMILARITY 90 MEMBER A11, PSEUDOGENE-RELATED"/>
    <property type="match status" value="1"/>
</dbReference>
<feature type="region of interest" description="Disordered" evidence="2">
    <location>
        <begin position="117"/>
        <end position="141"/>
    </location>
</feature>
<feature type="compositionally biased region" description="Basic and acidic residues" evidence="2">
    <location>
        <begin position="118"/>
        <end position="138"/>
    </location>
</feature>
<dbReference type="Pfam" id="PF15288">
    <property type="entry name" value="zf-CCHC_6"/>
    <property type="match status" value="1"/>
</dbReference>
<organism evidence="4 5">
    <name type="scientific">Mesocricetus auratus</name>
    <name type="common">Golden hamster</name>
    <dbReference type="NCBI Taxonomy" id="10036"/>
    <lineage>
        <taxon>Eukaryota</taxon>
        <taxon>Metazoa</taxon>
        <taxon>Chordata</taxon>
        <taxon>Craniata</taxon>
        <taxon>Vertebrata</taxon>
        <taxon>Euteleostomi</taxon>
        <taxon>Mammalia</taxon>
        <taxon>Eutheria</taxon>
        <taxon>Euarchontoglires</taxon>
        <taxon>Glires</taxon>
        <taxon>Rodentia</taxon>
        <taxon>Myomorpha</taxon>
        <taxon>Muroidea</taxon>
        <taxon>Cricetidae</taxon>
        <taxon>Cricetinae</taxon>
        <taxon>Mesocricetus</taxon>
    </lineage>
</organism>
<evidence type="ECO:0000313" key="4">
    <source>
        <dbReference type="Proteomes" id="UP000886700"/>
    </source>
</evidence>
<dbReference type="RefSeq" id="XP_040600141.1">
    <property type="nucleotide sequence ID" value="XM_040744207.1"/>
</dbReference>
<dbReference type="InterPro" id="IPR039213">
    <property type="entry name" value="FAM90"/>
</dbReference>
<feature type="region of interest" description="Disordered" evidence="2">
    <location>
        <begin position="67"/>
        <end position="103"/>
    </location>
</feature>
<keyword evidence="4" id="KW-1185">Reference proteome</keyword>
<feature type="compositionally biased region" description="Basic and acidic residues" evidence="2">
    <location>
        <begin position="93"/>
        <end position="103"/>
    </location>
</feature>
<dbReference type="InterPro" id="IPR041670">
    <property type="entry name" value="Znf-CCHC_6"/>
</dbReference>
<sequence length="432" mass="49078">MMSQVVNPSKDFEFQNLQNWRKPKEQRVPLREENPRVKCKNCGAFGHTIRSKKCPIKSWDGAKVPLPLGIKKGKENQDPQKPKNLHSTGPVCETEKEKRERERLEEQRKALVLKFPKKPPEKKPRSWKDTTHSGDYLRRPSRPSFIHINKKVSLKCTQTSLPSLKKSDGEHVYHTAPSTEKPTITINLEENNMPKPAVGHSAEHPTFSGNATGRSTEHCFYQVPQAAFKVQEMGHVLNTQSPVQHSDEDKHSLLYPAAHPNSQHAKLSLKVTHERSLPLVSQMSQNPQKKRRVSTYQRPQKITEKPMLEAFRVVPHSSTSQVESKGLPQATSVEQQPPCNRALLNFTQPFTESCHPLSSHVPVQPLRMVFTRLRNDCWSSRILEASSSHPPEKKIPSDKISPSLKQSEGAYPRVPLSIIIRSRPPSSSEERK</sequence>
<name>A0ABM2XBF4_MESAU</name>
<evidence type="ECO:0000256" key="2">
    <source>
        <dbReference type="SAM" id="MobiDB-lite"/>
    </source>
</evidence>
<reference evidence="5 6" key="1">
    <citation type="submission" date="2025-05" db="UniProtKB">
        <authorList>
            <consortium name="RefSeq"/>
        </authorList>
    </citation>
    <scope>IDENTIFICATION</scope>
    <source>
        <tissue evidence="5 6">Liver</tissue>
    </source>
</reference>
<gene>
    <name evidence="5 6" type="primary">LOC101833663</name>
</gene>
<accession>A0ABM2XBF4</accession>
<evidence type="ECO:0000313" key="5">
    <source>
        <dbReference type="RefSeq" id="XP_040600140.1"/>
    </source>
</evidence>
<dbReference type="RefSeq" id="XP_040600140.1">
    <property type="nucleotide sequence ID" value="XM_040744206.1"/>
</dbReference>
<feature type="domain" description="Zinc knuckle" evidence="3">
    <location>
        <begin position="36"/>
        <end position="77"/>
    </location>
</feature>
<proteinExistence type="inferred from homology"/>
<dbReference type="PANTHER" id="PTHR16035">
    <property type="entry name" value="PROTEIN FAM90A1"/>
    <property type="match status" value="1"/>
</dbReference>
<protein>
    <recommendedName>
        <fullName evidence="3">Zinc knuckle domain-containing protein</fullName>
    </recommendedName>
</protein>
<evidence type="ECO:0000259" key="3">
    <source>
        <dbReference type="Pfam" id="PF15288"/>
    </source>
</evidence>